<dbReference type="Gene3D" id="3.40.710.10">
    <property type="entry name" value="DD-peptidase/beta-lactamase superfamily"/>
    <property type="match status" value="1"/>
</dbReference>
<protein>
    <submittedName>
        <fullName evidence="10">Serine hydrolase</fullName>
    </submittedName>
</protein>
<dbReference type="EMBL" id="JAIVFL010000001">
    <property type="protein sequence ID" value="MCI4676550.1"/>
    <property type="molecule type" value="Genomic_DNA"/>
</dbReference>
<dbReference type="InterPro" id="IPR018044">
    <property type="entry name" value="Peptidase_S11"/>
</dbReference>
<accession>A0ABS9YZ95</accession>
<keyword evidence="5" id="KW-0573">Peptidoglycan synthesis</keyword>
<dbReference type="InterPro" id="IPR001967">
    <property type="entry name" value="Peptidase_S11_N"/>
</dbReference>
<evidence type="ECO:0000313" key="10">
    <source>
        <dbReference type="EMBL" id="MCI4676550.1"/>
    </source>
</evidence>
<evidence type="ECO:0000256" key="3">
    <source>
        <dbReference type="ARBA" id="ARBA00022801"/>
    </source>
</evidence>
<proteinExistence type="inferred from homology"/>
<keyword evidence="2 8" id="KW-0732">Signal</keyword>
<comment type="similarity">
    <text evidence="1 7">Belongs to the peptidase S11 family.</text>
</comment>
<dbReference type="RefSeq" id="WP_243072728.1">
    <property type="nucleotide sequence ID" value="NZ_JAIVFL010000001.1"/>
</dbReference>
<keyword evidence="11" id="KW-1185">Reference proteome</keyword>
<sequence length="292" mass="30294">MPVGSPRGRRLRRAALPAAVSLLVVLGAQAFGAPSASGAPEAASAAAAPPPDGPAPAWLVADLDSGRILGSRDPYRTYAPASTIKPLLAMVVMDQVNPAAAMRATAANADVECSCVGLVPGSVYTARQLLDALLMVSGNDAANALADMVGGHQVAAQKMNVKAYQLGARSTRAGSPSGLDGPGWESATTPNDLGVIYRAALNYPLFAQIIHQSTALFPDGKGGVKQIASHDHLLPNYPGFIGGKTGYTNLAKETYVAMAQRNGRRLIAVLMYGSDELWDQGRALLDWGFSVS</sequence>
<dbReference type="InterPro" id="IPR012338">
    <property type="entry name" value="Beta-lactam/transpept-like"/>
</dbReference>
<dbReference type="Proteomes" id="UP001139068">
    <property type="component" value="Unassembled WGS sequence"/>
</dbReference>
<evidence type="ECO:0000256" key="1">
    <source>
        <dbReference type="ARBA" id="ARBA00007164"/>
    </source>
</evidence>
<dbReference type="PANTHER" id="PTHR21581">
    <property type="entry name" value="D-ALANYL-D-ALANINE CARBOXYPEPTIDASE"/>
    <property type="match status" value="1"/>
</dbReference>
<dbReference type="SUPFAM" id="SSF56601">
    <property type="entry name" value="beta-lactamase/transpeptidase-like"/>
    <property type="match status" value="1"/>
</dbReference>
<dbReference type="Pfam" id="PF00768">
    <property type="entry name" value="Peptidase_S11"/>
    <property type="match status" value="1"/>
</dbReference>
<keyword evidence="3 10" id="KW-0378">Hydrolase</keyword>
<evidence type="ECO:0000256" key="8">
    <source>
        <dbReference type="SAM" id="SignalP"/>
    </source>
</evidence>
<evidence type="ECO:0000256" key="2">
    <source>
        <dbReference type="ARBA" id="ARBA00022729"/>
    </source>
</evidence>
<name>A0ABS9YZ95_9MYCO</name>
<dbReference type="PRINTS" id="PR00725">
    <property type="entry name" value="DADACBPTASE1"/>
</dbReference>
<keyword evidence="6" id="KW-0961">Cell wall biogenesis/degradation</keyword>
<evidence type="ECO:0000259" key="9">
    <source>
        <dbReference type="Pfam" id="PF00768"/>
    </source>
</evidence>
<evidence type="ECO:0000313" key="11">
    <source>
        <dbReference type="Proteomes" id="UP001139068"/>
    </source>
</evidence>
<evidence type="ECO:0000256" key="5">
    <source>
        <dbReference type="ARBA" id="ARBA00022984"/>
    </source>
</evidence>
<evidence type="ECO:0000256" key="4">
    <source>
        <dbReference type="ARBA" id="ARBA00022960"/>
    </source>
</evidence>
<evidence type="ECO:0000256" key="6">
    <source>
        <dbReference type="ARBA" id="ARBA00023316"/>
    </source>
</evidence>
<comment type="caution">
    <text evidence="10">The sequence shown here is derived from an EMBL/GenBank/DDBJ whole genome shotgun (WGS) entry which is preliminary data.</text>
</comment>
<organism evidence="10 11">
    <name type="scientific">Candidatus Mycolicibacterium alkanivorans</name>
    <dbReference type="NCBI Taxonomy" id="2954114"/>
    <lineage>
        <taxon>Bacteria</taxon>
        <taxon>Bacillati</taxon>
        <taxon>Actinomycetota</taxon>
        <taxon>Actinomycetes</taxon>
        <taxon>Mycobacteriales</taxon>
        <taxon>Mycobacteriaceae</taxon>
        <taxon>Mycolicibacterium</taxon>
    </lineage>
</organism>
<feature type="domain" description="Peptidase S11 D-alanyl-D-alanine carboxypeptidase A N-terminal" evidence="9">
    <location>
        <begin position="48"/>
        <end position="271"/>
    </location>
</feature>
<keyword evidence="4" id="KW-0133">Cell shape</keyword>
<gene>
    <name evidence="10" type="ORF">K9U37_17345</name>
</gene>
<dbReference type="PANTHER" id="PTHR21581:SF33">
    <property type="entry name" value="D-ALANYL-D-ALANINE CARBOXYPEPTIDASE DACB"/>
    <property type="match status" value="1"/>
</dbReference>
<reference evidence="10" key="1">
    <citation type="journal article" date="2022" name="ISME J.">
        <title>Identification of active gaseous-alkane degraders at natural gas seeps.</title>
        <authorList>
            <person name="Farhan Ul Haque M."/>
            <person name="Hernandez M."/>
            <person name="Crombie A.T."/>
            <person name="Murrell J.C."/>
        </authorList>
    </citation>
    <scope>NUCLEOTIDE SEQUENCE</scope>
    <source>
        <strain evidence="10">ANDR5</strain>
    </source>
</reference>
<evidence type="ECO:0000256" key="7">
    <source>
        <dbReference type="RuleBase" id="RU004016"/>
    </source>
</evidence>
<dbReference type="GO" id="GO:0016787">
    <property type="term" value="F:hydrolase activity"/>
    <property type="evidence" value="ECO:0007669"/>
    <property type="project" value="UniProtKB-KW"/>
</dbReference>
<feature type="signal peptide" evidence="8">
    <location>
        <begin position="1"/>
        <end position="30"/>
    </location>
</feature>
<feature type="chain" id="PRO_5045561916" evidence="8">
    <location>
        <begin position="31"/>
        <end position="292"/>
    </location>
</feature>